<dbReference type="Proteomes" id="UP000297872">
    <property type="component" value="Unassembled WGS sequence"/>
</dbReference>
<evidence type="ECO:0000313" key="1">
    <source>
        <dbReference type="EMBL" id="TFH78897.1"/>
    </source>
</evidence>
<dbReference type="RefSeq" id="WP_134843834.1">
    <property type="nucleotide sequence ID" value="NZ_JBOLBK010000005.1"/>
</dbReference>
<keyword evidence="2" id="KW-1185">Reference proteome</keyword>
<evidence type="ECO:0000313" key="2">
    <source>
        <dbReference type="Proteomes" id="UP000297872"/>
    </source>
</evidence>
<dbReference type="GeneID" id="302995777"/>
<dbReference type="EMBL" id="SGVY01000029">
    <property type="protein sequence ID" value="TFH78897.1"/>
    <property type="molecule type" value="Genomic_DNA"/>
</dbReference>
<accession>A0A4Y8VFI4</accession>
<gene>
    <name evidence="1" type="ORF">EXN75_10850</name>
</gene>
<dbReference type="AlphaFoldDB" id="A0A4Y8VFI4"/>
<proteinExistence type="predicted"/>
<dbReference type="OrthoDB" id="1082278at2"/>
<protein>
    <submittedName>
        <fullName evidence="1">Uncharacterized protein</fullName>
    </submittedName>
</protein>
<sequence>MLKKHGVKTEAVITPNTSSWLHRYTTNCYLYEFQVGDKTYDGNSLVEEGDYRKIGTRVQVLYLDWYPSFNRPTYYWDD</sequence>
<organism evidence="1 2">
    <name type="scientific">Segatella hominis</name>
    <dbReference type="NCBI Taxonomy" id="2518605"/>
    <lineage>
        <taxon>Bacteria</taxon>
        <taxon>Pseudomonadati</taxon>
        <taxon>Bacteroidota</taxon>
        <taxon>Bacteroidia</taxon>
        <taxon>Bacteroidales</taxon>
        <taxon>Prevotellaceae</taxon>
        <taxon>Segatella</taxon>
    </lineage>
</organism>
<comment type="caution">
    <text evidence="1">The sequence shown here is derived from an EMBL/GenBank/DDBJ whole genome shotgun (WGS) entry which is preliminary data.</text>
</comment>
<reference evidence="1 2" key="1">
    <citation type="submission" date="2019-02" db="EMBL/GenBank/DDBJ databases">
        <title>Draft Genome Sequence of the Prevotella sp. BCRC 81118, Isolated from Human Feces.</title>
        <authorList>
            <person name="Huang C.-H."/>
        </authorList>
    </citation>
    <scope>NUCLEOTIDE SEQUENCE [LARGE SCALE GENOMIC DNA]</scope>
    <source>
        <strain evidence="1 2">BCRC 81118</strain>
    </source>
</reference>
<name>A0A4Y8VFI4_9BACT</name>